<name>A0ABV1EAS4_9FIRM</name>
<dbReference type="Proteomes" id="UP001464378">
    <property type="component" value="Unassembled WGS sequence"/>
</dbReference>
<dbReference type="SUPFAM" id="SSF52540">
    <property type="entry name" value="P-loop containing nucleoside triphosphate hydrolases"/>
    <property type="match status" value="1"/>
</dbReference>
<evidence type="ECO:0000313" key="2">
    <source>
        <dbReference type="Proteomes" id="UP001464378"/>
    </source>
</evidence>
<dbReference type="RefSeq" id="WP_349232250.1">
    <property type="nucleotide sequence ID" value="NZ_JBBMFK010000024.1"/>
</dbReference>
<reference evidence="1 2" key="1">
    <citation type="submission" date="2024-03" db="EMBL/GenBank/DDBJ databases">
        <title>Human intestinal bacterial collection.</title>
        <authorList>
            <person name="Pauvert C."/>
            <person name="Hitch T.C.A."/>
            <person name="Clavel T."/>
        </authorList>
    </citation>
    <scope>NUCLEOTIDE SEQUENCE [LARGE SCALE GENOMIC DNA]</scope>
    <source>
        <strain evidence="1 2">CLA-AP-H29</strain>
    </source>
</reference>
<sequence>MSYCDLIRQEGEYTYSVNIQFDIENDTKLLRFIPNDTTIKLLKDYFTDLVRAKSYNHARILYGSYGTGKSHLLTVLSQIIGKSHVDGVAYHTFIERIRNLDSSLANDIDSFINDDSRKPLLVVPIVFDFEDFDRCIYFSLKKKLDALNIRIQYKTFYDQAASLIEQWKANPNSASRLSDVCADVGISLDRLERKLENFDPHSEQEFERIFAAMTFGVKYIYEVTNMADTLNQANAAIANEYSGILFIFDEFGRYMEDNLKRIKVKSVQDLAEFCDHCAGNNHILLVSHKEISQYTQHYGKAIASEWKKVEGRYKADSINSKQDQCLSLVKSVLVKVPTVWETFSARYENQLNRMYSEAMDFKGFLINIATADNPFEGAFPLHPISLFALDRLSKKVAQNDRTFFTFLAGKDEHSLYRFLQKHELDEFHFVGINDIYDYFEPSIKSVQSDDSYAWYKNLQTALAKNHSDEYDDSPEVMILKVIATIGIINDAGALSANKRTILSTIDCPRDVLSNALDGLCDKKIIKYSGTYDRYDFYDASIYDVEAMIEEESFRIGEDSVIKALNDYFVDFVLYPYRYNRDYKISRVFVPVYATVNDLAKRALGNRAGASYDGILIMLMGNSDVTPEGILELSQNHQQAVVWVNNDCSQLISTVKRYIAAKYLESQKSKYNEKDPAFEKELQYNLNEITATIFAIIDDWKHFRNLDGFVISEGELQENVSSMEQVSSLASEVMYRAFPDTLLVNNELINKNTISGSIASAKKNAIRAIINGEDSTQYFGLPFLSPDYIAVRSVLAKNSFIATADNCGINEMEDGRRPQDAIKEYLNEIIDRAKKGTIEFEEVYSTLKQSPFGLRDGYLSLLLASILIPYKKSLIISSHGSEQELTAELFEEIVRRPHDFTFTVANWTKEQLEYMDQLEYAFRSFIDPSMLSKNRLKAIYDAMLSHYKSVSKFARTTQRYTSDQTKKYRQLMERSYASYSTFFFTKLKGLTGDYDSTVVAVKSSKKELEEALGYIQADIKNTILELTGASLGTSLSNALSNAYKNDWSLKRQKSFDYYTNAFLEYVSGINVATSDEKIVAKLSKSLTGIELSYWGDSHVDEFKNRLIEIKQKIDAYTVSDTLNEGETKMTLTTASGERREVIFDDGALSDLGITVKNKLNATLGNFGLSISYDDKVQILLSILNDLMEGKE</sequence>
<dbReference type="EMBL" id="JBBMFK010000024">
    <property type="protein sequence ID" value="MEQ2444391.1"/>
    <property type="molecule type" value="Genomic_DNA"/>
</dbReference>
<comment type="caution">
    <text evidence="1">The sequence shown here is derived from an EMBL/GenBank/DDBJ whole genome shotgun (WGS) entry which is preliminary data.</text>
</comment>
<accession>A0ABV1EAS4</accession>
<evidence type="ECO:0008006" key="3">
    <source>
        <dbReference type="Google" id="ProtNLM"/>
    </source>
</evidence>
<dbReference type="InterPro" id="IPR027417">
    <property type="entry name" value="P-loop_NTPase"/>
</dbReference>
<proteinExistence type="predicted"/>
<protein>
    <recommendedName>
        <fullName evidence="3">ATP-binding protein</fullName>
    </recommendedName>
</protein>
<organism evidence="1 2">
    <name type="scientific">Pseudoflavonifractor intestinihominis</name>
    <dbReference type="NCBI Taxonomy" id="3133171"/>
    <lineage>
        <taxon>Bacteria</taxon>
        <taxon>Bacillati</taxon>
        <taxon>Bacillota</taxon>
        <taxon>Clostridia</taxon>
        <taxon>Eubacteriales</taxon>
        <taxon>Oscillospiraceae</taxon>
        <taxon>Pseudoflavonifractor</taxon>
    </lineage>
</organism>
<gene>
    <name evidence="1" type="ORF">WMO64_13065</name>
</gene>
<keyword evidence="2" id="KW-1185">Reference proteome</keyword>
<evidence type="ECO:0000313" key="1">
    <source>
        <dbReference type="EMBL" id="MEQ2444391.1"/>
    </source>
</evidence>